<name>A0A4Y2CFB0_ARAVE</name>
<organism evidence="2 3">
    <name type="scientific">Araneus ventricosus</name>
    <name type="common">Orbweaver spider</name>
    <name type="synonym">Epeira ventricosa</name>
    <dbReference type="NCBI Taxonomy" id="182803"/>
    <lineage>
        <taxon>Eukaryota</taxon>
        <taxon>Metazoa</taxon>
        <taxon>Ecdysozoa</taxon>
        <taxon>Arthropoda</taxon>
        <taxon>Chelicerata</taxon>
        <taxon>Arachnida</taxon>
        <taxon>Araneae</taxon>
        <taxon>Araneomorphae</taxon>
        <taxon>Entelegynae</taxon>
        <taxon>Araneoidea</taxon>
        <taxon>Araneidae</taxon>
        <taxon>Araneus</taxon>
    </lineage>
</organism>
<feature type="transmembrane region" description="Helical" evidence="1">
    <location>
        <begin position="12"/>
        <end position="30"/>
    </location>
</feature>
<sequence>MTRITSDEKRTTGLRACYFAFILLLIPIKYGTKCTKSFSQRILEASLPTSFPPQNGLKIQERVNKRFPISSLEETLTESAVECDIVETYQRDCVFGQDCVTGGEQ</sequence>
<dbReference type="EMBL" id="BGPR01000181">
    <property type="protein sequence ID" value="GBM02556.1"/>
    <property type="molecule type" value="Genomic_DNA"/>
</dbReference>
<dbReference type="Proteomes" id="UP000499080">
    <property type="component" value="Unassembled WGS sequence"/>
</dbReference>
<comment type="caution">
    <text evidence="2">The sequence shown here is derived from an EMBL/GenBank/DDBJ whole genome shotgun (WGS) entry which is preliminary data.</text>
</comment>
<keyword evidence="3" id="KW-1185">Reference proteome</keyword>
<accession>A0A4Y2CFB0</accession>
<evidence type="ECO:0000256" key="1">
    <source>
        <dbReference type="SAM" id="Phobius"/>
    </source>
</evidence>
<dbReference type="AlphaFoldDB" id="A0A4Y2CFB0"/>
<gene>
    <name evidence="2" type="ORF">AVEN_178488_1</name>
</gene>
<keyword evidence="1" id="KW-0812">Transmembrane</keyword>
<proteinExistence type="predicted"/>
<keyword evidence="1" id="KW-1133">Transmembrane helix</keyword>
<evidence type="ECO:0000313" key="3">
    <source>
        <dbReference type="Proteomes" id="UP000499080"/>
    </source>
</evidence>
<reference evidence="2 3" key="1">
    <citation type="journal article" date="2019" name="Sci. Rep.">
        <title>Orb-weaving spider Araneus ventricosus genome elucidates the spidroin gene catalogue.</title>
        <authorList>
            <person name="Kono N."/>
            <person name="Nakamura H."/>
            <person name="Ohtoshi R."/>
            <person name="Moran D.A.P."/>
            <person name="Shinohara A."/>
            <person name="Yoshida Y."/>
            <person name="Fujiwara M."/>
            <person name="Mori M."/>
            <person name="Tomita M."/>
            <person name="Arakawa K."/>
        </authorList>
    </citation>
    <scope>NUCLEOTIDE SEQUENCE [LARGE SCALE GENOMIC DNA]</scope>
</reference>
<evidence type="ECO:0000313" key="2">
    <source>
        <dbReference type="EMBL" id="GBM02556.1"/>
    </source>
</evidence>
<keyword evidence="1" id="KW-0472">Membrane</keyword>
<protein>
    <submittedName>
        <fullName evidence="2">Uncharacterized protein</fullName>
    </submittedName>
</protein>